<proteinExistence type="predicted"/>
<dbReference type="OrthoDB" id="9800558at2"/>
<dbReference type="GO" id="GO:0020037">
    <property type="term" value="F:heme binding"/>
    <property type="evidence" value="ECO:0007669"/>
    <property type="project" value="InterPro"/>
</dbReference>
<dbReference type="InterPro" id="IPR005117">
    <property type="entry name" value="NiRdtase/SiRdtase_haem-b_fer"/>
</dbReference>
<dbReference type="SUPFAM" id="SSF55124">
    <property type="entry name" value="Nitrite/Sulfite reductase N-terminal domain-like"/>
    <property type="match status" value="1"/>
</dbReference>
<evidence type="ECO:0000256" key="1">
    <source>
        <dbReference type="ARBA" id="ARBA00022485"/>
    </source>
</evidence>
<sequence>MIKMKKIPLGANKQVNPEIFAITPYIPGGLMNASKLKKIAEVAEKYNLTVKITSGQQIALIGLKADKVEQAWKDLGMKPESITGLTCRGVRFCPGNTFCKRARQETIKLGKKLDTRWRGTKTPAKMKISISGCHLSCTAPAIRDIGIIGTDDGYNILVGGSGAHDARIAWTLIKNRTAEEVEVIFEAIMKFYMENAKITERVGNLIKRIGIEKFRRKVFNLVDNKYLQYRPTTVKYEYMEDDDQLCGIKKEES</sequence>
<dbReference type="InterPro" id="IPR017220">
    <property type="entry name" value="Sulphite_reductase_assimil"/>
</dbReference>
<dbReference type="InterPro" id="IPR052034">
    <property type="entry name" value="NasD-like"/>
</dbReference>
<evidence type="ECO:0000256" key="2">
    <source>
        <dbReference type="ARBA" id="ARBA00022617"/>
    </source>
</evidence>
<keyword evidence="2" id="KW-0349">Heme</keyword>
<keyword evidence="1" id="KW-0004">4Fe-4S</keyword>
<gene>
    <name evidence="9" type="ORF">BBF96_04590</name>
</gene>
<dbReference type="PANTHER" id="PTHR43809">
    <property type="entry name" value="NITRITE REDUCTASE (NADH) LARGE SUBUNIT"/>
    <property type="match status" value="1"/>
</dbReference>
<dbReference type="InterPro" id="IPR006067">
    <property type="entry name" value="NO2/SO3_Rdtase_4Fe4S_dom"/>
</dbReference>
<dbReference type="GO" id="GO:0051539">
    <property type="term" value="F:4 iron, 4 sulfur cluster binding"/>
    <property type="evidence" value="ECO:0007669"/>
    <property type="project" value="UniProtKB-KW"/>
</dbReference>
<dbReference type="Gene3D" id="3.30.413.10">
    <property type="entry name" value="Sulfite Reductase Hemoprotein, domain 1"/>
    <property type="match status" value="1"/>
</dbReference>
<evidence type="ECO:0000256" key="4">
    <source>
        <dbReference type="ARBA" id="ARBA00023002"/>
    </source>
</evidence>
<keyword evidence="6" id="KW-0411">Iron-sulfur</keyword>
<dbReference type="Pfam" id="PF01077">
    <property type="entry name" value="NIR_SIR"/>
    <property type="match status" value="1"/>
</dbReference>
<evidence type="ECO:0000256" key="6">
    <source>
        <dbReference type="ARBA" id="ARBA00023014"/>
    </source>
</evidence>
<dbReference type="AlphaFoldDB" id="A0A3S9SWR0"/>
<reference evidence="9 10" key="1">
    <citation type="submission" date="2016-07" db="EMBL/GenBank/DDBJ databases">
        <title>Genome and transcriptome analysis of iron-reducing fermentative bacteria Anoxybacter fermentans.</title>
        <authorList>
            <person name="Zeng X."/>
            <person name="Shao Z."/>
        </authorList>
    </citation>
    <scope>NUCLEOTIDE SEQUENCE [LARGE SCALE GENOMIC DNA]</scope>
    <source>
        <strain evidence="9 10">DY22613</strain>
    </source>
</reference>
<dbReference type="GO" id="GO:0046872">
    <property type="term" value="F:metal ion binding"/>
    <property type="evidence" value="ECO:0007669"/>
    <property type="project" value="UniProtKB-KW"/>
</dbReference>
<dbReference type="Proteomes" id="UP000267250">
    <property type="component" value="Chromosome"/>
</dbReference>
<dbReference type="InterPro" id="IPR045854">
    <property type="entry name" value="NO2/SO3_Rdtase_4Fe4S_sf"/>
</dbReference>
<evidence type="ECO:0008006" key="11">
    <source>
        <dbReference type="Google" id="ProtNLM"/>
    </source>
</evidence>
<protein>
    <recommendedName>
        <fullName evidence="11">Nitrite reductase</fullName>
    </recommendedName>
</protein>
<dbReference type="SUPFAM" id="SSF56014">
    <property type="entry name" value="Nitrite and sulphite reductase 4Fe-4S domain-like"/>
    <property type="match status" value="1"/>
</dbReference>
<keyword evidence="3" id="KW-0479">Metal-binding</keyword>
<dbReference type="InterPro" id="IPR036136">
    <property type="entry name" value="Nit/Sulf_reduc_fer-like_dom_sf"/>
</dbReference>
<dbReference type="PRINTS" id="PR00397">
    <property type="entry name" value="SIROHAEM"/>
</dbReference>
<dbReference type="KEGG" id="aft:BBF96_04590"/>
<dbReference type="Pfam" id="PF03460">
    <property type="entry name" value="NIR_SIR_ferr"/>
    <property type="match status" value="1"/>
</dbReference>
<evidence type="ECO:0000259" key="7">
    <source>
        <dbReference type="Pfam" id="PF01077"/>
    </source>
</evidence>
<feature type="domain" description="Nitrite/sulphite reductase 4Fe-4S" evidence="7">
    <location>
        <begin position="86"/>
        <end position="218"/>
    </location>
</feature>
<dbReference type="PIRSF" id="PIRSF037487">
    <property type="entry name" value="Sulfite_red_assimil"/>
    <property type="match status" value="1"/>
</dbReference>
<evidence type="ECO:0000256" key="3">
    <source>
        <dbReference type="ARBA" id="ARBA00022723"/>
    </source>
</evidence>
<evidence type="ECO:0000256" key="5">
    <source>
        <dbReference type="ARBA" id="ARBA00023004"/>
    </source>
</evidence>
<organism evidence="9 10">
    <name type="scientific">Anoxybacter fermentans</name>
    <dbReference type="NCBI Taxonomy" id="1323375"/>
    <lineage>
        <taxon>Bacteria</taxon>
        <taxon>Bacillati</taxon>
        <taxon>Bacillota</taxon>
        <taxon>Clostridia</taxon>
        <taxon>Halanaerobiales</taxon>
        <taxon>Anoxybacter</taxon>
    </lineage>
</organism>
<dbReference type="EMBL" id="CP016379">
    <property type="protein sequence ID" value="AZR72731.1"/>
    <property type="molecule type" value="Genomic_DNA"/>
</dbReference>
<dbReference type="PROSITE" id="PS00365">
    <property type="entry name" value="NIR_SIR"/>
    <property type="match status" value="1"/>
</dbReference>
<evidence type="ECO:0000313" key="9">
    <source>
        <dbReference type="EMBL" id="AZR72731.1"/>
    </source>
</evidence>
<dbReference type="PANTHER" id="PTHR43809:SF1">
    <property type="entry name" value="NITRITE REDUCTASE (NADH) LARGE SUBUNIT"/>
    <property type="match status" value="1"/>
</dbReference>
<evidence type="ECO:0000313" key="10">
    <source>
        <dbReference type="Proteomes" id="UP000267250"/>
    </source>
</evidence>
<evidence type="ECO:0000259" key="8">
    <source>
        <dbReference type="Pfam" id="PF03460"/>
    </source>
</evidence>
<keyword evidence="4" id="KW-0560">Oxidoreductase</keyword>
<accession>A0A3S9SWR0</accession>
<feature type="domain" description="Nitrite/Sulfite reductase ferredoxin-like" evidence="8">
    <location>
        <begin position="14"/>
        <end position="76"/>
    </location>
</feature>
<dbReference type="InterPro" id="IPR006066">
    <property type="entry name" value="NO2/SO3_Rdtase_FeS/sirohaem_BS"/>
</dbReference>
<keyword evidence="10" id="KW-1185">Reference proteome</keyword>
<name>A0A3S9SWR0_9FIRM</name>
<keyword evidence="5" id="KW-0408">Iron</keyword>
<dbReference type="GO" id="GO:0016491">
    <property type="term" value="F:oxidoreductase activity"/>
    <property type="evidence" value="ECO:0007669"/>
    <property type="project" value="UniProtKB-KW"/>
</dbReference>